<organism evidence="2 3">
    <name type="scientific">Mycolicibacterium frederiksbergense</name>
    <dbReference type="NCBI Taxonomy" id="117567"/>
    <lineage>
        <taxon>Bacteria</taxon>
        <taxon>Bacillati</taxon>
        <taxon>Actinomycetota</taxon>
        <taxon>Actinomycetes</taxon>
        <taxon>Mycobacteriales</taxon>
        <taxon>Mycobacteriaceae</taxon>
        <taxon>Mycolicibacterium</taxon>
    </lineage>
</organism>
<dbReference type="PANTHER" id="PTHR42685:SF19">
    <property type="entry name" value="POSSIBLE OXIDOREDUCTASE"/>
    <property type="match status" value="1"/>
</dbReference>
<evidence type="ECO:0000313" key="2">
    <source>
        <dbReference type="EMBL" id="QIV81410.1"/>
    </source>
</evidence>
<dbReference type="Pfam" id="PF01494">
    <property type="entry name" value="FAD_binding_3"/>
    <property type="match status" value="1"/>
</dbReference>
<gene>
    <name evidence="2" type="ORF">EXE63_11285</name>
</gene>
<dbReference type="Gene3D" id="3.50.50.60">
    <property type="entry name" value="FAD/NAD(P)-binding domain"/>
    <property type="match status" value="1"/>
</dbReference>
<accession>A0A6H0S2K8</accession>
<dbReference type="AlphaFoldDB" id="A0A6H0S2K8"/>
<evidence type="ECO:0000313" key="3">
    <source>
        <dbReference type="Proteomes" id="UP000501849"/>
    </source>
</evidence>
<sequence>MIDLLVAGGGPAGLVTAAHAARAGLQVVVVEHRRGPIDKACGEGLMPHSLAHLDRLGVELEGRAFYGIRYLDGRRTAEARFANGPGRGVRRTVLHDALSKAVADAGVQVVHGEIGAVTQDATSVSAAGFRARYLAAADGLHSPIRRALGLSGEEPKRRRWGIRRHVEIAPWSDCVEVHWGQCPEAGEVYVTPVGDGCVGVAILKSTRGGFEEHLRQFPALMDRLHGLPHGQDRAAGPLRQKVRHRTAGRVLLVGDAAGYVDALTGEGMGLAFGAAELLVNCIVDERTADYDRRWRTLTRRYRLLTAGLLHATGIPPVRAAITPVAAALPSVFSTVVNALGE</sequence>
<dbReference type="PANTHER" id="PTHR42685">
    <property type="entry name" value="GERANYLGERANYL DIPHOSPHATE REDUCTASE"/>
    <property type="match status" value="1"/>
</dbReference>
<keyword evidence="3" id="KW-1185">Reference proteome</keyword>
<dbReference type="SUPFAM" id="SSF51905">
    <property type="entry name" value="FAD/NAD(P)-binding domain"/>
    <property type="match status" value="1"/>
</dbReference>
<dbReference type="RefSeq" id="WP_168142025.1">
    <property type="nucleotide sequence ID" value="NZ_CBCSDT010000020.1"/>
</dbReference>
<proteinExistence type="predicted"/>
<dbReference type="InterPro" id="IPR050407">
    <property type="entry name" value="Geranylgeranyl_reductase"/>
</dbReference>
<dbReference type="InterPro" id="IPR036188">
    <property type="entry name" value="FAD/NAD-bd_sf"/>
</dbReference>
<dbReference type="InterPro" id="IPR002938">
    <property type="entry name" value="FAD-bd"/>
</dbReference>
<dbReference type="GO" id="GO:0071949">
    <property type="term" value="F:FAD binding"/>
    <property type="evidence" value="ECO:0007669"/>
    <property type="project" value="InterPro"/>
</dbReference>
<reference evidence="2 3" key="1">
    <citation type="submission" date="2019-04" db="EMBL/GenBank/DDBJ databases">
        <title>Draft, Whole-Genome Sequence of the Anthracene-degrading Mycobacterium frederiksbergense LB501T, Isolated from a Polycyclic Aromatic Hydrocarbon (PAH)-Contaminated Soil.</title>
        <authorList>
            <person name="Augelletti F."/>
        </authorList>
    </citation>
    <scope>NUCLEOTIDE SEQUENCE [LARGE SCALE GENOMIC DNA]</scope>
    <source>
        <strain evidence="2 3">LB 501T</strain>
    </source>
</reference>
<protein>
    <submittedName>
        <fullName evidence="2">NAD(P)/FAD-dependent oxidoreductase</fullName>
    </submittedName>
</protein>
<dbReference type="EMBL" id="CP038799">
    <property type="protein sequence ID" value="QIV81410.1"/>
    <property type="molecule type" value="Genomic_DNA"/>
</dbReference>
<name>A0A6H0S2K8_9MYCO</name>
<dbReference type="PRINTS" id="PR00420">
    <property type="entry name" value="RNGMNOXGNASE"/>
</dbReference>
<evidence type="ECO:0000259" key="1">
    <source>
        <dbReference type="Pfam" id="PF01494"/>
    </source>
</evidence>
<feature type="domain" description="FAD-binding" evidence="1">
    <location>
        <begin position="3"/>
        <end position="275"/>
    </location>
</feature>
<dbReference type="Proteomes" id="UP000501849">
    <property type="component" value="Chromosome"/>
</dbReference>
<dbReference type="KEGG" id="mfre:EXE63_11285"/>